<dbReference type="EMBL" id="CP007547">
    <property type="protein sequence ID" value="AIL44843.1"/>
    <property type="molecule type" value="Genomic_DNA"/>
</dbReference>
<accession>A0A077EE05</accession>
<proteinExistence type="predicted"/>
<evidence type="ECO:0000313" key="1">
    <source>
        <dbReference type="EMBL" id="AIL44843.1"/>
    </source>
</evidence>
<name>A0A077EE05_9FLAO</name>
<dbReference type="HOGENOM" id="CLU_3135158_0_0_10"/>
<evidence type="ECO:0000313" key="2">
    <source>
        <dbReference type="Proteomes" id="UP000028933"/>
    </source>
</evidence>
<organism evidence="1 2">
    <name type="scientific">Elizabethkingia anophelis NUHP1</name>
    <dbReference type="NCBI Taxonomy" id="1338011"/>
    <lineage>
        <taxon>Bacteria</taxon>
        <taxon>Pseudomonadati</taxon>
        <taxon>Bacteroidota</taxon>
        <taxon>Flavobacteriia</taxon>
        <taxon>Flavobacteriales</taxon>
        <taxon>Weeksellaceae</taxon>
        <taxon>Elizabethkingia</taxon>
    </lineage>
</organism>
<protein>
    <submittedName>
        <fullName evidence="1">Uncharacterized protein</fullName>
    </submittedName>
</protein>
<sequence length="49" mass="6033">MFSKTLPKPKVQISSVFTMKKLLMFYEFNDEHHENQSGYLQWYSYLCFF</sequence>
<dbReference type="KEGG" id="eao:BD94_1068"/>
<dbReference type="AlphaFoldDB" id="A0A077EE05"/>
<reference evidence="1 2" key="1">
    <citation type="journal article" date="2013" name="Lancet">
        <title>First case of E anophelis outbreak in an intensive-care unit.</title>
        <authorList>
            <person name="Teo J."/>
            <person name="Tan S.Y."/>
            <person name="Tay M."/>
            <person name="Ding Y."/>
            <person name="Kjelleberg S."/>
            <person name="Givskov M."/>
            <person name="Lin R.T."/>
            <person name="Yang L."/>
        </authorList>
    </citation>
    <scope>NUCLEOTIDE SEQUENCE [LARGE SCALE GENOMIC DNA]</scope>
    <source>
        <strain evidence="1 2">NUHP1</strain>
    </source>
</reference>
<dbReference type="Proteomes" id="UP000028933">
    <property type="component" value="Chromosome"/>
</dbReference>
<dbReference type="STRING" id="1338011.BD94_1068"/>
<gene>
    <name evidence="1" type="ORF">BD94_1068</name>
</gene>